<evidence type="ECO:0000259" key="15">
    <source>
        <dbReference type="PROSITE" id="PS51880"/>
    </source>
</evidence>
<dbReference type="Pfam" id="PF00587">
    <property type="entry name" value="tRNA-synt_2b"/>
    <property type="match status" value="1"/>
</dbReference>
<evidence type="ECO:0000256" key="12">
    <source>
        <dbReference type="ARBA" id="ARBA00049515"/>
    </source>
</evidence>
<keyword evidence="3 13" id="KW-0820">tRNA-binding</keyword>
<dbReference type="CDD" id="cd00860">
    <property type="entry name" value="ThrRS_anticodon"/>
    <property type="match status" value="1"/>
</dbReference>
<dbReference type="GO" id="GO:0004829">
    <property type="term" value="F:threonine-tRNA ligase activity"/>
    <property type="evidence" value="ECO:0007669"/>
    <property type="project" value="UniProtKB-EC"/>
</dbReference>
<dbReference type="InterPro" id="IPR012676">
    <property type="entry name" value="TGS-like"/>
</dbReference>
<dbReference type="SUPFAM" id="SSF55681">
    <property type="entry name" value="Class II aaRS and biotin synthetases"/>
    <property type="match status" value="1"/>
</dbReference>
<feature type="domain" description="Aminoacyl-transfer RNA synthetases class-II family profile" evidence="14">
    <location>
        <begin position="242"/>
        <end position="533"/>
    </location>
</feature>
<evidence type="ECO:0000256" key="2">
    <source>
        <dbReference type="ARBA" id="ARBA00022490"/>
    </source>
</evidence>
<keyword evidence="6 13" id="KW-0547">Nucleotide-binding</keyword>
<dbReference type="PANTHER" id="PTHR11451">
    <property type="entry name" value="THREONINE-TRNA LIGASE"/>
    <property type="match status" value="1"/>
</dbReference>
<dbReference type="Pfam" id="PF02824">
    <property type="entry name" value="TGS"/>
    <property type="match status" value="1"/>
</dbReference>
<dbReference type="InterPro" id="IPR012947">
    <property type="entry name" value="tRNA_SAD"/>
</dbReference>
<evidence type="ECO:0000256" key="5">
    <source>
        <dbReference type="ARBA" id="ARBA00022723"/>
    </source>
</evidence>
<keyword evidence="17" id="KW-1185">Reference proteome</keyword>
<evidence type="ECO:0000259" key="14">
    <source>
        <dbReference type="PROSITE" id="PS50862"/>
    </source>
</evidence>
<evidence type="ECO:0000256" key="3">
    <source>
        <dbReference type="ARBA" id="ARBA00022555"/>
    </source>
</evidence>
<keyword evidence="10 13" id="KW-0648">Protein biosynthesis</keyword>
<dbReference type="Gene3D" id="3.30.930.10">
    <property type="entry name" value="Bira Bifunctional Protein, Domain 2"/>
    <property type="match status" value="1"/>
</dbReference>
<dbReference type="InterPro" id="IPR018163">
    <property type="entry name" value="Thr/Ala-tRNA-synth_IIc_edit"/>
</dbReference>
<comment type="catalytic activity">
    <reaction evidence="12 13">
        <text>tRNA(Thr) + L-threonine + ATP = L-threonyl-tRNA(Thr) + AMP + diphosphate + H(+)</text>
        <dbReference type="Rhea" id="RHEA:24624"/>
        <dbReference type="Rhea" id="RHEA-COMP:9670"/>
        <dbReference type="Rhea" id="RHEA-COMP:9704"/>
        <dbReference type="ChEBI" id="CHEBI:15378"/>
        <dbReference type="ChEBI" id="CHEBI:30616"/>
        <dbReference type="ChEBI" id="CHEBI:33019"/>
        <dbReference type="ChEBI" id="CHEBI:57926"/>
        <dbReference type="ChEBI" id="CHEBI:78442"/>
        <dbReference type="ChEBI" id="CHEBI:78534"/>
        <dbReference type="ChEBI" id="CHEBI:456215"/>
        <dbReference type="EC" id="6.1.1.3"/>
    </reaction>
</comment>
<proteinExistence type="inferred from homology"/>
<reference evidence="16 17" key="1">
    <citation type="submission" date="2020-12" db="EMBL/GenBank/DDBJ databases">
        <title>Oil enriched cultivation method for isolating marine PHA-producing bacteria.</title>
        <authorList>
            <person name="Zheng W."/>
            <person name="Yu S."/>
            <person name="Huang Y."/>
        </authorList>
    </citation>
    <scope>NUCLEOTIDE SEQUENCE [LARGE SCALE GENOMIC DNA]</scope>
    <source>
        <strain evidence="16 17">SN0-2</strain>
    </source>
</reference>
<dbReference type="InterPro" id="IPR033728">
    <property type="entry name" value="ThrRS_core"/>
</dbReference>
<organism evidence="16 17">
    <name type="scientific">Microbulbifer salipaludis</name>
    <dbReference type="NCBI Taxonomy" id="187980"/>
    <lineage>
        <taxon>Bacteria</taxon>
        <taxon>Pseudomonadati</taxon>
        <taxon>Pseudomonadota</taxon>
        <taxon>Gammaproteobacteria</taxon>
        <taxon>Cellvibrionales</taxon>
        <taxon>Microbulbiferaceae</taxon>
        <taxon>Microbulbifer</taxon>
    </lineage>
</organism>
<protein>
    <recommendedName>
        <fullName evidence="13">Threonine--tRNA ligase</fullName>
        <ecNumber evidence="13">6.1.1.3</ecNumber>
    </recommendedName>
    <alternativeName>
        <fullName evidence="13">Threonyl-tRNA synthetase</fullName>
        <shortName evidence="13">ThrRS</shortName>
    </alternativeName>
</protein>
<dbReference type="Gene3D" id="3.30.54.20">
    <property type="match status" value="1"/>
</dbReference>
<dbReference type="InterPro" id="IPR045864">
    <property type="entry name" value="aa-tRNA-synth_II/BPL/LPL"/>
</dbReference>
<feature type="binding site" evidence="13">
    <location>
        <position position="510"/>
    </location>
    <ligand>
        <name>Zn(2+)</name>
        <dbReference type="ChEBI" id="CHEBI:29105"/>
        <note>catalytic</note>
    </ligand>
</feature>
<keyword evidence="5 13" id="KW-0479">Metal-binding</keyword>
<feature type="binding site" evidence="13">
    <location>
        <position position="384"/>
    </location>
    <ligand>
        <name>Zn(2+)</name>
        <dbReference type="ChEBI" id="CHEBI:29105"/>
        <note>catalytic</note>
    </ligand>
</feature>
<evidence type="ECO:0000256" key="1">
    <source>
        <dbReference type="ARBA" id="ARBA00008226"/>
    </source>
</evidence>
<evidence type="ECO:0000256" key="10">
    <source>
        <dbReference type="ARBA" id="ARBA00022917"/>
    </source>
</evidence>
<feature type="domain" description="TGS" evidence="15">
    <location>
        <begin position="1"/>
        <end position="61"/>
    </location>
</feature>
<dbReference type="PRINTS" id="PR01047">
    <property type="entry name" value="TRNASYNTHTHR"/>
</dbReference>
<dbReference type="EMBL" id="JAEKJR010000002">
    <property type="protein sequence ID" value="MBN8431270.1"/>
    <property type="molecule type" value="Genomic_DNA"/>
</dbReference>
<dbReference type="InterPro" id="IPR047246">
    <property type="entry name" value="ThrRS_anticodon"/>
</dbReference>
<dbReference type="InterPro" id="IPR002314">
    <property type="entry name" value="aa-tRNA-synt_IIb"/>
</dbReference>
<evidence type="ECO:0000256" key="13">
    <source>
        <dbReference type="HAMAP-Rule" id="MF_00184"/>
    </source>
</evidence>
<dbReference type="PROSITE" id="PS51880">
    <property type="entry name" value="TGS"/>
    <property type="match status" value="1"/>
</dbReference>
<evidence type="ECO:0000256" key="9">
    <source>
        <dbReference type="ARBA" id="ARBA00022884"/>
    </source>
</evidence>
<dbReference type="Pfam" id="PF03129">
    <property type="entry name" value="HGTP_anticodon"/>
    <property type="match status" value="1"/>
</dbReference>
<keyword evidence="9 13" id="KW-0694">RNA-binding</keyword>
<gene>
    <name evidence="13 16" type="primary">thrS</name>
    <name evidence="16" type="ORF">JF535_10455</name>
</gene>
<sequence>MPVVTLPDGSRREFSNPVSVFDVANDIGPGLAKAALAGVVDGKEVDTSFVIDHDAALAIVTDRQPEGLEIIRHSTAHLLAQAVKQLYPGAQVTIGPVIEDGFYYDFAYERQFTPEDLEKIEKRMEELAKEDIPVSRRLLPRDDAVKHFREIGEEYKAEIIASIPTNEDISLYRQGDFEDLCRGPHVPSTGKLKAFKLTKVAGAYWRGDSNNEMLTRVYGTAWSNKKELKAYLHRIAEAEKRDHRKLAKKFDLFHIQEEAPGMVFWHPNGWTVYSTVEQYMRERQRERGYKEIKTPQLVDFSLWQKSGHADKFGDDMFTLTSDERQFAIKPMNCPCHVQVFNQGLRSYRDLPLRLAEFGSCHRSEPSGSLHGLMRVRGFVQDDGHIFCTEDQIQSEVSEFMDLLHAVYKDFGFEEVIYRLSTRPEQRVGSDESWDKAEKALADALNAADLPWEELPGEGAFYGPKIEFSLKDCLGRVWQCGTIQVDFSMPGRLDAQYVAEDGSRQTPVMLHRATLGSFERFIGILIENYEGAFPTWLAPQQVAVLNITDRQAEYCQNLESKLGAEGFRAAADLRNEKIGFKIREHTLQRVPYLLVIGDKEVENNTVAVRTRSGEDLGAMTYESFLDLIRQDVARRGRSSMEGANA</sequence>
<dbReference type="InterPro" id="IPR004154">
    <property type="entry name" value="Anticodon-bd"/>
</dbReference>
<evidence type="ECO:0000256" key="7">
    <source>
        <dbReference type="ARBA" id="ARBA00022833"/>
    </source>
</evidence>
<dbReference type="EC" id="6.1.1.3" evidence="13"/>
<dbReference type="SMART" id="SM00863">
    <property type="entry name" value="tRNA_SAD"/>
    <property type="match status" value="1"/>
</dbReference>
<dbReference type="PANTHER" id="PTHR11451:SF44">
    <property type="entry name" value="THREONINE--TRNA LIGASE, CHLOROPLASTIC_MITOCHONDRIAL 2"/>
    <property type="match status" value="1"/>
</dbReference>
<comment type="subcellular location">
    <subcellularLocation>
        <location evidence="13">Cytoplasm</location>
    </subcellularLocation>
</comment>
<keyword evidence="8 13" id="KW-0067">ATP-binding</keyword>
<dbReference type="Pfam" id="PF07973">
    <property type="entry name" value="tRNA_SAD"/>
    <property type="match status" value="1"/>
</dbReference>
<dbReference type="HAMAP" id="MF_00184">
    <property type="entry name" value="Thr_tRNA_synth"/>
    <property type="match status" value="1"/>
</dbReference>
<evidence type="ECO:0000256" key="8">
    <source>
        <dbReference type="ARBA" id="ARBA00022840"/>
    </source>
</evidence>
<dbReference type="SUPFAM" id="SSF81271">
    <property type="entry name" value="TGS-like"/>
    <property type="match status" value="1"/>
</dbReference>
<dbReference type="InterPro" id="IPR004095">
    <property type="entry name" value="TGS"/>
</dbReference>
<comment type="caution">
    <text evidence="16">The sequence shown here is derived from an EMBL/GenBank/DDBJ whole genome shotgun (WGS) entry which is preliminary data.</text>
</comment>
<feature type="binding site" evidence="13">
    <location>
        <position position="333"/>
    </location>
    <ligand>
        <name>Zn(2+)</name>
        <dbReference type="ChEBI" id="CHEBI:29105"/>
        <note>catalytic</note>
    </ligand>
</feature>
<evidence type="ECO:0000256" key="6">
    <source>
        <dbReference type="ARBA" id="ARBA00022741"/>
    </source>
</evidence>
<dbReference type="InterPro" id="IPR012675">
    <property type="entry name" value="Beta-grasp_dom_sf"/>
</dbReference>
<evidence type="ECO:0000256" key="11">
    <source>
        <dbReference type="ARBA" id="ARBA00023146"/>
    </source>
</evidence>
<dbReference type="InterPro" id="IPR002320">
    <property type="entry name" value="Thr-tRNA-ligase_IIa"/>
</dbReference>
<dbReference type="Proteomes" id="UP000664293">
    <property type="component" value="Unassembled WGS sequence"/>
</dbReference>
<dbReference type="CDD" id="cd00771">
    <property type="entry name" value="ThrRS_core"/>
    <property type="match status" value="1"/>
</dbReference>
<dbReference type="Gene3D" id="3.10.20.30">
    <property type="match status" value="1"/>
</dbReference>
<feature type="region of interest" description="Catalytic" evidence="13">
    <location>
        <begin position="242"/>
        <end position="533"/>
    </location>
</feature>
<evidence type="ECO:0000256" key="4">
    <source>
        <dbReference type="ARBA" id="ARBA00022598"/>
    </source>
</evidence>
<dbReference type="PROSITE" id="PS50862">
    <property type="entry name" value="AA_TRNA_LIGASE_II"/>
    <property type="match status" value="1"/>
</dbReference>
<dbReference type="InterPro" id="IPR006195">
    <property type="entry name" value="aa-tRNA-synth_II"/>
</dbReference>
<comment type="similarity">
    <text evidence="1 13">Belongs to the class-II aminoacyl-tRNA synthetase family.</text>
</comment>
<keyword evidence="11 13" id="KW-0030">Aminoacyl-tRNA synthetase</keyword>
<keyword evidence="4 13" id="KW-0436">Ligase</keyword>
<dbReference type="CDD" id="cd01667">
    <property type="entry name" value="TGS_ThrRS"/>
    <property type="match status" value="1"/>
</dbReference>
<comment type="cofactor">
    <cofactor evidence="13">
        <name>Zn(2+)</name>
        <dbReference type="ChEBI" id="CHEBI:29105"/>
    </cofactor>
    <text evidence="13">Binds 1 zinc ion per subunit.</text>
</comment>
<dbReference type="RefSeq" id="WP_207001854.1">
    <property type="nucleotide sequence ID" value="NZ_JAEKJR010000002.1"/>
</dbReference>
<dbReference type="Gene3D" id="3.40.50.800">
    <property type="entry name" value="Anticodon-binding domain"/>
    <property type="match status" value="1"/>
</dbReference>
<dbReference type="SUPFAM" id="SSF52954">
    <property type="entry name" value="Class II aaRS ABD-related"/>
    <property type="match status" value="1"/>
</dbReference>
<accession>A0ABS3E7I6</accession>
<dbReference type="NCBIfam" id="TIGR00418">
    <property type="entry name" value="thrS"/>
    <property type="match status" value="1"/>
</dbReference>
<comment type="subunit">
    <text evidence="13">Homodimer.</text>
</comment>
<evidence type="ECO:0000313" key="17">
    <source>
        <dbReference type="Proteomes" id="UP000664293"/>
    </source>
</evidence>
<name>A0ABS3E7I6_9GAMM</name>
<evidence type="ECO:0000313" key="16">
    <source>
        <dbReference type="EMBL" id="MBN8431270.1"/>
    </source>
</evidence>
<dbReference type="InterPro" id="IPR036621">
    <property type="entry name" value="Anticodon-bd_dom_sf"/>
</dbReference>
<dbReference type="Gene3D" id="3.30.980.10">
    <property type="entry name" value="Threonyl-trna Synthetase, Chain A, domain 2"/>
    <property type="match status" value="1"/>
</dbReference>
<dbReference type="SUPFAM" id="SSF55186">
    <property type="entry name" value="ThrRS/AlaRS common domain"/>
    <property type="match status" value="1"/>
</dbReference>
<keyword evidence="2 13" id="KW-0963">Cytoplasm</keyword>
<keyword evidence="7 13" id="KW-0862">Zinc</keyword>